<dbReference type="GO" id="GO:0031251">
    <property type="term" value="C:PAN complex"/>
    <property type="evidence" value="ECO:0007669"/>
    <property type="project" value="TreeGrafter"/>
</dbReference>
<accession>A0AA85JCV7</accession>
<evidence type="ECO:0000313" key="5">
    <source>
        <dbReference type="WBParaSite" id="TREG1_93770.1"/>
    </source>
</evidence>
<dbReference type="InterPro" id="IPR048841">
    <property type="entry name" value="PAN2_N"/>
</dbReference>
<dbReference type="InterPro" id="IPR050785">
    <property type="entry name" value="PAN2-PAN3_catalytic_subunit"/>
</dbReference>
<dbReference type="WBParaSite" id="TREG1_14420.1">
    <property type="protein sequence ID" value="TREG1_14420.1"/>
    <property type="gene ID" value="TREG1_14420"/>
</dbReference>
<sequence>MSYVTEDSPPEHLQVGNGDPNLMLPTEDQYDVSLAAAEYYQTGGYWHIGTQMMDCLFPTDRIADVAFDPLEELIWCVTQTGQLSAFYSTTLERYISLTVPLISDVNSFENATPYNELKLVFPSPRPIEHSVFVLANNGLYAFEKTGRPLASAVDKLMLELECLAVTGPTGSLPGSSIRAGGVASFARFFLGGLQPTLLEVDATERWGEIISTVDVGIGGSVVLRPFSGGLCAANTNGKVMIIDPRTDCGIVRELDAHTGEISDITVDAHSHTLVTCGWSRVGDSGLRVDRLLRVYDLRSGRAQVPLSASIDPCFVRFIPGCSDNLLATSQTGAFQTIQWGKMVFSPEDLGQVWLSYDRLVATDISQNGNCVVFATETGQLQLYIHDMNICHFNSSPLPTEFASPLAESLWPTNTLETAIPLNYSLMMFDDPSSSLYGTNLALLGKTAANAVGLQMFAASLHQPTEMISNPEYVDLVERRKTEVAREAVLAAYKPVEYDDYRFSFASIPFAAYPPPTFDSTNPIEEESSSIWMPKSDTICTSDWPQDLNQSKFKVMEEVDPDLLNNANTKRAVRKPSHWGSVWHPYSIDAVIEEIDGVNHRMGGINSSPLQFGRFESAVEKLTTATADIDTATTETTKSSASK</sequence>
<dbReference type="InterPro" id="IPR015943">
    <property type="entry name" value="WD40/YVTN_repeat-like_dom_sf"/>
</dbReference>
<dbReference type="SUPFAM" id="SSF50978">
    <property type="entry name" value="WD40 repeat-like"/>
    <property type="match status" value="1"/>
</dbReference>
<dbReference type="GO" id="GO:0000289">
    <property type="term" value="P:nuclear-transcribed mRNA poly(A) tail shortening"/>
    <property type="evidence" value="ECO:0007669"/>
    <property type="project" value="TreeGrafter"/>
</dbReference>
<dbReference type="PANTHER" id="PTHR15728:SF0">
    <property type="entry name" value="PAN2-PAN3 DEADENYLATION COMPLEX CATALYTIC SUBUNIT PAN2"/>
    <property type="match status" value="1"/>
</dbReference>
<dbReference type="WBParaSite" id="TREG1_93770.1">
    <property type="protein sequence ID" value="TREG1_93770.1"/>
    <property type="gene ID" value="TREG1_93770"/>
</dbReference>
<feature type="domain" description="PAN2-PAN3 deadenylation complex catalytic subunit PAN2 N-terminal" evidence="2">
    <location>
        <begin position="188"/>
        <end position="383"/>
    </location>
</feature>
<reference evidence="3" key="1">
    <citation type="submission" date="2022-06" db="EMBL/GenBank/DDBJ databases">
        <authorList>
            <person name="Berger JAMES D."/>
            <person name="Berger JAMES D."/>
        </authorList>
    </citation>
    <scope>NUCLEOTIDE SEQUENCE [LARGE SCALE GENOMIC DNA]</scope>
</reference>
<dbReference type="Gene3D" id="2.130.10.10">
    <property type="entry name" value="YVTN repeat-like/Quinoprotein amine dehydrogenase"/>
    <property type="match status" value="1"/>
</dbReference>
<keyword evidence="3" id="KW-1185">Reference proteome</keyword>
<dbReference type="AlphaFoldDB" id="A0AA85JCV7"/>
<dbReference type="Proteomes" id="UP000050795">
    <property type="component" value="Unassembled WGS sequence"/>
</dbReference>
<evidence type="ECO:0000313" key="3">
    <source>
        <dbReference type="Proteomes" id="UP000050795"/>
    </source>
</evidence>
<feature type="region of interest" description="Disordered" evidence="1">
    <location>
        <begin position="1"/>
        <end position="20"/>
    </location>
</feature>
<reference evidence="4 5" key="2">
    <citation type="submission" date="2023-11" db="UniProtKB">
        <authorList>
            <consortium name="WormBaseParasite"/>
        </authorList>
    </citation>
    <scope>IDENTIFICATION</scope>
</reference>
<dbReference type="InterPro" id="IPR036322">
    <property type="entry name" value="WD40_repeat_dom_sf"/>
</dbReference>
<dbReference type="GO" id="GO:0004535">
    <property type="term" value="F:poly(A)-specific ribonuclease activity"/>
    <property type="evidence" value="ECO:0007669"/>
    <property type="project" value="TreeGrafter"/>
</dbReference>
<evidence type="ECO:0000259" key="2">
    <source>
        <dbReference type="Pfam" id="PF20770"/>
    </source>
</evidence>
<organism evidence="3 4">
    <name type="scientific">Trichobilharzia regenti</name>
    <name type="common">Nasal bird schistosome</name>
    <dbReference type="NCBI Taxonomy" id="157069"/>
    <lineage>
        <taxon>Eukaryota</taxon>
        <taxon>Metazoa</taxon>
        <taxon>Spiralia</taxon>
        <taxon>Lophotrochozoa</taxon>
        <taxon>Platyhelminthes</taxon>
        <taxon>Trematoda</taxon>
        <taxon>Digenea</taxon>
        <taxon>Strigeidida</taxon>
        <taxon>Schistosomatoidea</taxon>
        <taxon>Schistosomatidae</taxon>
        <taxon>Trichobilharzia</taxon>
    </lineage>
</organism>
<protein>
    <recommendedName>
        <fullName evidence="2">PAN2-PAN3 deadenylation complex catalytic subunit PAN2 N-terminal domain-containing protein</fullName>
    </recommendedName>
</protein>
<name>A0AA85JCV7_TRIRE</name>
<dbReference type="GO" id="GO:0000932">
    <property type="term" value="C:P-body"/>
    <property type="evidence" value="ECO:0007669"/>
    <property type="project" value="TreeGrafter"/>
</dbReference>
<evidence type="ECO:0000313" key="4">
    <source>
        <dbReference type="WBParaSite" id="TREG1_14420.1"/>
    </source>
</evidence>
<dbReference type="PANTHER" id="PTHR15728">
    <property type="entry name" value="DEADENYLATION COMPLEX CATALYTIC SUBUNIT PAN2"/>
    <property type="match status" value="1"/>
</dbReference>
<evidence type="ECO:0000256" key="1">
    <source>
        <dbReference type="SAM" id="MobiDB-lite"/>
    </source>
</evidence>
<dbReference type="Pfam" id="PF20770">
    <property type="entry name" value="PAN2_N"/>
    <property type="match status" value="1"/>
</dbReference>
<proteinExistence type="predicted"/>